<gene>
    <name evidence="2" type="ORF">HNR26_004461</name>
</gene>
<evidence type="ECO:0000313" key="3">
    <source>
        <dbReference type="Proteomes" id="UP000550895"/>
    </source>
</evidence>
<proteinExistence type="predicted"/>
<dbReference type="EMBL" id="JACHGA010000018">
    <property type="protein sequence ID" value="MBB5278363.1"/>
    <property type="molecule type" value="Genomic_DNA"/>
</dbReference>
<accession>A0A7W8HW26</accession>
<protein>
    <submittedName>
        <fullName evidence="2">Uncharacterized protein</fullName>
    </submittedName>
</protein>
<feature type="transmembrane region" description="Helical" evidence="1">
    <location>
        <begin position="12"/>
        <end position="30"/>
    </location>
</feature>
<name>A0A7W8HW26_9HYPH</name>
<organism evidence="2 3">
    <name type="scientific">Rhizobium rosettiformans</name>
    <dbReference type="NCBI Taxonomy" id="1368430"/>
    <lineage>
        <taxon>Bacteria</taxon>
        <taxon>Pseudomonadati</taxon>
        <taxon>Pseudomonadota</taxon>
        <taxon>Alphaproteobacteria</taxon>
        <taxon>Hyphomicrobiales</taxon>
        <taxon>Rhizobiaceae</taxon>
        <taxon>Rhizobium/Agrobacterium group</taxon>
        <taxon>Rhizobium</taxon>
    </lineage>
</organism>
<evidence type="ECO:0000313" key="2">
    <source>
        <dbReference type="EMBL" id="MBB5278363.1"/>
    </source>
</evidence>
<evidence type="ECO:0000256" key="1">
    <source>
        <dbReference type="SAM" id="Phobius"/>
    </source>
</evidence>
<sequence>MTLTTIAKASAIYMLAAILYAGGHVAWQTMATAPQGEFYAEAGL</sequence>
<keyword evidence="1" id="KW-0812">Transmembrane</keyword>
<comment type="caution">
    <text evidence="2">The sequence shown here is derived from an EMBL/GenBank/DDBJ whole genome shotgun (WGS) entry which is preliminary data.</text>
</comment>
<keyword evidence="1" id="KW-1133">Transmembrane helix</keyword>
<dbReference type="RefSeq" id="WP_280640729.1">
    <property type="nucleotide sequence ID" value="NZ_JACHGA010000018.1"/>
</dbReference>
<dbReference type="AlphaFoldDB" id="A0A7W8HW26"/>
<keyword evidence="1" id="KW-0472">Membrane</keyword>
<dbReference type="Proteomes" id="UP000550895">
    <property type="component" value="Unassembled WGS sequence"/>
</dbReference>
<reference evidence="2 3" key="1">
    <citation type="submission" date="2020-08" db="EMBL/GenBank/DDBJ databases">
        <title>Genomic Encyclopedia of Type Strains, Phase IV (KMG-IV): sequencing the most valuable type-strain genomes for metagenomic binning, comparative biology and taxonomic classification.</title>
        <authorList>
            <person name="Goeker M."/>
        </authorList>
    </citation>
    <scope>NUCLEOTIDE SEQUENCE [LARGE SCALE GENOMIC DNA]</scope>
    <source>
        <strain evidence="2 3">DSM 26376</strain>
    </source>
</reference>
<keyword evidence="3" id="KW-1185">Reference proteome</keyword>